<dbReference type="InterPro" id="IPR043133">
    <property type="entry name" value="GTP-CH-I_C/QueF"/>
</dbReference>
<proteinExistence type="inferred from homology"/>
<comment type="similarity">
    <text evidence="1">Belongs to the DHNA family.</text>
</comment>
<dbReference type="KEGG" id="stha:NCTC11429_02541"/>
<dbReference type="UniPathway" id="UPA00077">
    <property type="reaction ID" value="UER00154"/>
</dbReference>
<protein>
    <recommendedName>
        <fullName evidence="1">7,8-dihydroneopterin aldolase</fullName>
        <ecNumber evidence="1">4.1.2.25</ecNumber>
    </recommendedName>
</protein>
<dbReference type="InterPro" id="IPR006157">
    <property type="entry name" value="FolB_dom"/>
</dbReference>
<comment type="catalytic activity">
    <reaction evidence="1">
        <text>7,8-dihydroneopterin = 6-hydroxymethyl-7,8-dihydropterin + glycolaldehyde</text>
        <dbReference type="Rhea" id="RHEA:10540"/>
        <dbReference type="ChEBI" id="CHEBI:17001"/>
        <dbReference type="ChEBI" id="CHEBI:17071"/>
        <dbReference type="ChEBI" id="CHEBI:44841"/>
        <dbReference type="EC" id="4.1.2.25"/>
    </reaction>
</comment>
<dbReference type="NCBIfam" id="TIGR00525">
    <property type="entry name" value="folB"/>
    <property type="match status" value="1"/>
</dbReference>
<dbReference type="SMART" id="SM00905">
    <property type="entry name" value="FolB"/>
    <property type="match status" value="1"/>
</dbReference>
<dbReference type="STRING" id="1123265.GCA_000686625_03763"/>
<evidence type="ECO:0000259" key="2">
    <source>
        <dbReference type="SMART" id="SM00905"/>
    </source>
</evidence>
<dbReference type="NCBIfam" id="TIGR00526">
    <property type="entry name" value="folB_dom"/>
    <property type="match status" value="1"/>
</dbReference>
<dbReference type="InterPro" id="IPR006156">
    <property type="entry name" value="Dihydroneopterin_aldolase"/>
</dbReference>
<dbReference type="SUPFAM" id="SSF55620">
    <property type="entry name" value="Tetrahydrobiopterin biosynthesis enzymes-like"/>
    <property type="match status" value="1"/>
</dbReference>
<dbReference type="GO" id="GO:0046654">
    <property type="term" value="P:tetrahydrofolate biosynthetic process"/>
    <property type="evidence" value="ECO:0007669"/>
    <property type="project" value="UniProtKB-UniRule"/>
</dbReference>
<feature type="domain" description="Dihydroneopterin aldolase/epimerase" evidence="2">
    <location>
        <begin position="35"/>
        <end position="146"/>
    </location>
</feature>
<dbReference type="Proteomes" id="UP000308196">
    <property type="component" value="Chromosome"/>
</dbReference>
<comment type="function">
    <text evidence="1">Catalyzes the conversion of 7,8-dihydroneopterin to 6-hydroxymethyl-7,8-dihydropterin.</text>
</comment>
<sequence length="148" mass="16787">MDVNDFFRSPGSQCDVFRYQTICLGLCMASILQTVSLKEARFFAPIGYYEEEQIVGNEFYVSIDVCFAFHAGETDDLGNTLNYEELYRIAAKIMAPRRRLLESAAAEILEEIRQSVGYAEMIEVVIRKSNPPFGGDLSSSQVSLRYNR</sequence>
<name>A0A4V6KR53_9SPHI</name>
<dbReference type="Pfam" id="PF02152">
    <property type="entry name" value="FolB"/>
    <property type="match status" value="1"/>
</dbReference>
<dbReference type="EMBL" id="LR590484">
    <property type="protein sequence ID" value="VTR41558.1"/>
    <property type="molecule type" value="Genomic_DNA"/>
</dbReference>
<dbReference type="AlphaFoldDB" id="A0A4V6KR53"/>
<dbReference type="EC" id="4.1.2.25" evidence="1"/>
<gene>
    <name evidence="3" type="primary">folB</name>
    <name evidence="3" type="ORF">NCTC11429_02541</name>
</gene>
<reference evidence="3 4" key="1">
    <citation type="submission" date="2019-05" db="EMBL/GenBank/DDBJ databases">
        <authorList>
            <consortium name="Pathogen Informatics"/>
        </authorList>
    </citation>
    <scope>NUCLEOTIDE SEQUENCE [LARGE SCALE GENOMIC DNA]</scope>
    <source>
        <strain evidence="3 4">NCTC11429</strain>
    </source>
</reference>
<organism evidence="3 4">
    <name type="scientific">Sphingobacterium thalpophilum</name>
    <dbReference type="NCBI Taxonomy" id="259"/>
    <lineage>
        <taxon>Bacteria</taxon>
        <taxon>Pseudomonadati</taxon>
        <taxon>Bacteroidota</taxon>
        <taxon>Sphingobacteriia</taxon>
        <taxon>Sphingobacteriales</taxon>
        <taxon>Sphingobacteriaceae</taxon>
        <taxon>Sphingobacterium</taxon>
    </lineage>
</organism>
<dbReference type="GO" id="GO:0046656">
    <property type="term" value="P:folic acid biosynthetic process"/>
    <property type="evidence" value="ECO:0007669"/>
    <property type="project" value="UniProtKB-UniRule"/>
</dbReference>
<accession>A0A4V6KR53</accession>
<comment type="pathway">
    <text evidence="1">Cofactor biosynthesis; tetrahydrofolate biosynthesis; 2-amino-4-hydroxy-6-hydroxymethyl-7,8-dihydropteridine diphosphate from 7,8-dihydroneopterin triphosphate: step 3/4.</text>
</comment>
<evidence type="ECO:0000313" key="3">
    <source>
        <dbReference type="EMBL" id="VTR41558.1"/>
    </source>
</evidence>
<dbReference type="GO" id="GO:0004150">
    <property type="term" value="F:dihydroneopterin aldolase activity"/>
    <property type="evidence" value="ECO:0007669"/>
    <property type="project" value="UniProtKB-UniRule"/>
</dbReference>
<keyword evidence="1 3" id="KW-0456">Lyase</keyword>
<evidence type="ECO:0000256" key="1">
    <source>
        <dbReference type="RuleBase" id="RU362079"/>
    </source>
</evidence>
<keyword evidence="1" id="KW-0289">Folate biosynthesis</keyword>
<evidence type="ECO:0000313" key="4">
    <source>
        <dbReference type="Proteomes" id="UP000308196"/>
    </source>
</evidence>
<dbReference type="Gene3D" id="3.30.1130.10">
    <property type="match status" value="1"/>
</dbReference>